<name>A0A915ARG6_PARUN</name>
<feature type="signal peptide" evidence="1">
    <location>
        <begin position="1"/>
        <end position="28"/>
    </location>
</feature>
<sequence length="127" mass="14126">MTSVSLRGLTLLALFANFCLWMAVEVDASGHRARRDDKPGGSVISDETEGVDPELISLSQEEHLNVTAKGFGRLYAPNMKFVQDIFQRKLNEVRDVHCALIVMLVPRIPGERIARVARRRTSSSMGT</sequence>
<accession>A0A915ARG6</accession>
<organism evidence="2 3">
    <name type="scientific">Parascaris univalens</name>
    <name type="common">Nematode worm</name>
    <dbReference type="NCBI Taxonomy" id="6257"/>
    <lineage>
        <taxon>Eukaryota</taxon>
        <taxon>Metazoa</taxon>
        <taxon>Ecdysozoa</taxon>
        <taxon>Nematoda</taxon>
        <taxon>Chromadorea</taxon>
        <taxon>Rhabditida</taxon>
        <taxon>Spirurina</taxon>
        <taxon>Ascaridomorpha</taxon>
        <taxon>Ascaridoidea</taxon>
        <taxon>Ascarididae</taxon>
        <taxon>Parascaris</taxon>
    </lineage>
</organism>
<protein>
    <submittedName>
        <fullName evidence="3">Uncharacterized protein</fullName>
    </submittedName>
</protein>
<evidence type="ECO:0000313" key="3">
    <source>
        <dbReference type="WBParaSite" id="PgR012_g144_t02"/>
    </source>
</evidence>
<dbReference type="Proteomes" id="UP000887569">
    <property type="component" value="Unplaced"/>
</dbReference>
<dbReference type="AlphaFoldDB" id="A0A915ARG6"/>
<reference evidence="3" key="1">
    <citation type="submission" date="2022-11" db="UniProtKB">
        <authorList>
            <consortium name="WormBaseParasite"/>
        </authorList>
    </citation>
    <scope>IDENTIFICATION</scope>
</reference>
<feature type="chain" id="PRO_5036675980" evidence="1">
    <location>
        <begin position="29"/>
        <end position="127"/>
    </location>
</feature>
<evidence type="ECO:0000313" key="2">
    <source>
        <dbReference type="Proteomes" id="UP000887569"/>
    </source>
</evidence>
<keyword evidence="1" id="KW-0732">Signal</keyword>
<proteinExistence type="predicted"/>
<keyword evidence="2" id="KW-1185">Reference proteome</keyword>
<dbReference type="WBParaSite" id="PgR012_g144_t02">
    <property type="protein sequence ID" value="PgR012_g144_t02"/>
    <property type="gene ID" value="PgR012_g144"/>
</dbReference>
<evidence type="ECO:0000256" key="1">
    <source>
        <dbReference type="SAM" id="SignalP"/>
    </source>
</evidence>